<evidence type="ECO:0000313" key="5">
    <source>
        <dbReference type="EMBL" id="KAG5284109.1"/>
    </source>
</evidence>
<dbReference type="InterPro" id="IPR000436">
    <property type="entry name" value="Sushi_SCR_CCP_dom"/>
</dbReference>
<sequence length="213" mass="23339">MRLAALLLLLLGSSYGVVTQVSLLDAGAEEEAEQGSGVEPEIVADTYWSGTAPVCVGGCKGRHRELKRDPCGNSDCCWFGYKSFCRVNCGQPDVDVNGFVYGNDWWVDSVVRYVCRPGFMLIGDPARACQSNGKWTAKPSCLRVCRRGRVEVSERELDGTCTSSCATKSYEGEPKRGCSRITDCQKKESGWKRWFTGCDTCQCDCFISCATVG</sequence>
<keyword evidence="1" id="KW-1015">Disulfide bond</keyword>
<dbReference type="Pfam" id="PF00084">
    <property type="entry name" value="Sushi"/>
    <property type="match status" value="1"/>
</dbReference>
<name>A0AAV6HC41_9TELE</name>
<dbReference type="AlphaFoldDB" id="A0AAV6HC41"/>
<evidence type="ECO:0000256" key="2">
    <source>
        <dbReference type="PROSITE-ProRule" id="PRU00302"/>
    </source>
</evidence>
<dbReference type="CDD" id="cd00033">
    <property type="entry name" value="CCP"/>
    <property type="match status" value="1"/>
</dbReference>
<dbReference type="PROSITE" id="PS50923">
    <property type="entry name" value="SUSHI"/>
    <property type="match status" value="1"/>
</dbReference>
<protein>
    <recommendedName>
        <fullName evidence="4">Sushi domain-containing protein</fullName>
    </recommendedName>
</protein>
<evidence type="ECO:0000313" key="6">
    <source>
        <dbReference type="Proteomes" id="UP000823561"/>
    </source>
</evidence>
<dbReference type="SMART" id="SM00032">
    <property type="entry name" value="CCP"/>
    <property type="match status" value="1"/>
</dbReference>
<dbReference type="Gene3D" id="2.10.70.10">
    <property type="entry name" value="Complement Module, domain 1"/>
    <property type="match status" value="1"/>
</dbReference>
<accession>A0AAV6HC41</accession>
<organism evidence="5 6">
    <name type="scientific">Alosa alosa</name>
    <name type="common">allis shad</name>
    <dbReference type="NCBI Taxonomy" id="278164"/>
    <lineage>
        <taxon>Eukaryota</taxon>
        <taxon>Metazoa</taxon>
        <taxon>Chordata</taxon>
        <taxon>Craniata</taxon>
        <taxon>Vertebrata</taxon>
        <taxon>Euteleostomi</taxon>
        <taxon>Actinopterygii</taxon>
        <taxon>Neopterygii</taxon>
        <taxon>Teleostei</taxon>
        <taxon>Clupei</taxon>
        <taxon>Clupeiformes</taxon>
        <taxon>Clupeoidei</taxon>
        <taxon>Clupeidae</taxon>
        <taxon>Alosa</taxon>
    </lineage>
</organism>
<dbReference type="InterPro" id="IPR035976">
    <property type="entry name" value="Sushi/SCR/CCP_sf"/>
</dbReference>
<comment type="caution">
    <text evidence="5">The sequence shown here is derived from an EMBL/GenBank/DDBJ whole genome shotgun (WGS) entry which is preliminary data.</text>
</comment>
<evidence type="ECO:0000256" key="3">
    <source>
        <dbReference type="SAM" id="SignalP"/>
    </source>
</evidence>
<reference evidence="5" key="1">
    <citation type="submission" date="2020-10" db="EMBL/GenBank/DDBJ databases">
        <title>Chromosome-scale genome assembly of the Allis shad, Alosa alosa.</title>
        <authorList>
            <person name="Margot Z."/>
            <person name="Christophe K."/>
            <person name="Cabau C."/>
            <person name="Louis A."/>
            <person name="Berthelot C."/>
            <person name="Parey E."/>
            <person name="Roest Crollius H."/>
            <person name="Montfort J."/>
            <person name="Robinson-Rechavi M."/>
            <person name="Bucao C."/>
            <person name="Bouchez O."/>
            <person name="Gislard M."/>
            <person name="Lluch J."/>
            <person name="Milhes M."/>
            <person name="Lampietro C."/>
            <person name="Lopez Roques C."/>
            <person name="Donnadieu C."/>
            <person name="Braasch I."/>
            <person name="Desvignes T."/>
            <person name="Postlethwait J."/>
            <person name="Bobe J."/>
            <person name="Guiguen Y."/>
        </authorList>
    </citation>
    <scope>NUCLEOTIDE SEQUENCE</scope>
    <source>
        <strain evidence="5">M-15738</strain>
        <tissue evidence="5">Blood</tissue>
    </source>
</reference>
<keyword evidence="6" id="KW-1185">Reference proteome</keyword>
<keyword evidence="2" id="KW-0768">Sushi</keyword>
<feature type="chain" id="PRO_5043876723" description="Sushi domain-containing protein" evidence="3">
    <location>
        <begin position="17"/>
        <end position="213"/>
    </location>
</feature>
<evidence type="ECO:0000256" key="1">
    <source>
        <dbReference type="ARBA" id="ARBA00023157"/>
    </source>
</evidence>
<keyword evidence="3" id="KW-0732">Signal</keyword>
<feature type="domain" description="Sushi" evidence="4">
    <location>
        <begin position="87"/>
        <end position="143"/>
    </location>
</feature>
<feature type="signal peptide" evidence="3">
    <location>
        <begin position="1"/>
        <end position="16"/>
    </location>
</feature>
<proteinExistence type="predicted"/>
<evidence type="ECO:0000259" key="4">
    <source>
        <dbReference type="PROSITE" id="PS50923"/>
    </source>
</evidence>
<dbReference type="SUPFAM" id="SSF57535">
    <property type="entry name" value="Complement control module/SCR domain"/>
    <property type="match status" value="1"/>
</dbReference>
<gene>
    <name evidence="5" type="ORF">AALO_G00023060</name>
</gene>
<comment type="caution">
    <text evidence="2">Lacks conserved residue(s) required for the propagation of feature annotation.</text>
</comment>
<dbReference type="EMBL" id="JADWDJ010000002">
    <property type="protein sequence ID" value="KAG5284109.1"/>
    <property type="molecule type" value="Genomic_DNA"/>
</dbReference>
<dbReference type="Proteomes" id="UP000823561">
    <property type="component" value="Chromosome 2"/>
</dbReference>